<evidence type="ECO:0000313" key="1">
    <source>
        <dbReference type="EMBL" id="VDK24354.1"/>
    </source>
</evidence>
<evidence type="ECO:0000313" key="2">
    <source>
        <dbReference type="Proteomes" id="UP000282613"/>
    </source>
</evidence>
<sequence length="110" mass="12619">MEGRDLSKYWTMGMDDLSLVISQQSRFTRRTCITVIPCLRIRRGFDTPNSLISIDRRTRLYGRLRLQTALAGIRQENLGSITKTPVRNIGTKLELVEEGARMHREPVQAS</sequence>
<name>A0A0R3VXF7_TAEAS</name>
<gene>
    <name evidence="1" type="ORF">TASK_LOCUS2102</name>
</gene>
<keyword evidence="2" id="KW-1185">Reference proteome</keyword>
<dbReference type="AlphaFoldDB" id="A0A0R3VXF7"/>
<reference evidence="3" key="1">
    <citation type="submission" date="2017-02" db="UniProtKB">
        <authorList>
            <consortium name="WormBaseParasite"/>
        </authorList>
    </citation>
    <scope>IDENTIFICATION</scope>
</reference>
<protein>
    <submittedName>
        <fullName evidence="1 3">Uncharacterized protein</fullName>
    </submittedName>
</protein>
<dbReference type="Proteomes" id="UP000282613">
    <property type="component" value="Unassembled WGS sequence"/>
</dbReference>
<accession>A0A0R3VXF7</accession>
<evidence type="ECO:0000313" key="3">
    <source>
        <dbReference type="WBParaSite" id="TASK_0000210101-mRNA-1"/>
    </source>
</evidence>
<dbReference type="EMBL" id="UYRS01001001">
    <property type="protein sequence ID" value="VDK24354.1"/>
    <property type="molecule type" value="Genomic_DNA"/>
</dbReference>
<proteinExistence type="predicted"/>
<dbReference type="WBParaSite" id="TASK_0000210101-mRNA-1">
    <property type="protein sequence ID" value="TASK_0000210101-mRNA-1"/>
    <property type="gene ID" value="TASK_0000210101"/>
</dbReference>
<reference evidence="1 2" key="2">
    <citation type="submission" date="2018-11" db="EMBL/GenBank/DDBJ databases">
        <authorList>
            <consortium name="Pathogen Informatics"/>
        </authorList>
    </citation>
    <scope>NUCLEOTIDE SEQUENCE [LARGE SCALE GENOMIC DNA]</scope>
</reference>
<organism evidence="3">
    <name type="scientific">Taenia asiatica</name>
    <name type="common">Asian tapeworm</name>
    <dbReference type="NCBI Taxonomy" id="60517"/>
    <lineage>
        <taxon>Eukaryota</taxon>
        <taxon>Metazoa</taxon>
        <taxon>Spiralia</taxon>
        <taxon>Lophotrochozoa</taxon>
        <taxon>Platyhelminthes</taxon>
        <taxon>Cestoda</taxon>
        <taxon>Eucestoda</taxon>
        <taxon>Cyclophyllidea</taxon>
        <taxon>Taeniidae</taxon>
        <taxon>Taenia</taxon>
    </lineage>
</organism>